<gene>
    <name evidence="5" type="ORF">MM59RIKEN_19220</name>
</gene>
<dbReference type="PANTHER" id="PTHR43122">
    <property type="entry name" value="FERREDOXIN SUBUNIT OF PYRUVATE:FLAVODOXIN OXIDOREDUCTASE-RELATED"/>
    <property type="match status" value="1"/>
</dbReference>
<dbReference type="GO" id="GO:0046872">
    <property type="term" value="F:metal ion binding"/>
    <property type="evidence" value="ECO:0007669"/>
    <property type="project" value="UniProtKB-KW"/>
</dbReference>
<dbReference type="InterPro" id="IPR017900">
    <property type="entry name" value="4Fe4S_Fe_S_CS"/>
</dbReference>
<evidence type="ECO:0000313" key="6">
    <source>
        <dbReference type="Proteomes" id="UP000679848"/>
    </source>
</evidence>
<evidence type="ECO:0000256" key="1">
    <source>
        <dbReference type="ARBA" id="ARBA00022723"/>
    </source>
</evidence>
<keyword evidence="2" id="KW-0408">Iron</keyword>
<dbReference type="Gene3D" id="3.30.70.20">
    <property type="match status" value="1"/>
</dbReference>
<keyword evidence="3" id="KW-0411">Iron-sulfur</keyword>
<feature type="domain" description="4Fe-4S ferredoxin-type" evidence="4">
    <location>
        <begin position="39"/>
        <end position="68"/>
    </location>
</feature>
<dbReference type="AlphaFoldDB" id="A0A810QJL2"/>
<keyword evidence="6" id="KW-1185">Reference proteome</keyword>
<protein>
    <submittedName>
        <fullName evidence="5">Tungsten formylmethanofuran dehydrogenase subunit G</fullName>
    </submittedName>
</protein>
<dbReference type="KEGG" id="pfaa:MM59RIKEN_19220"/>
<accession>A0A810QJL2</accession>
<evidence type="ECO:0000256" key="2">
    <source>
        <dbReference type="ARBA" id="ARBA00023004"/>
    </source>
</evidence>
<dbReference type="GO" id="GO:0051536">
    <property type="term" value="F:iron-sulfur cluster binding"/>
    <property type="evidence" value="ECO:0007669"/>
    <property type="project" value="UniProtKB-KW"/>
</dbReference>
<dbReference type="PANTHER" id="PTHR43122:SF2">
    <property type="entry name" value="FERREDOXIN SUBUNIT OF PYRUVATE:FLAVODOXIN OXIDOREDUCTASE"/>
    <property type="match status" value="1"/>
</dbReference>
<proteinExistence type="predicted"/>
<dbReference type="PROSITE" id="PS51379">
    <property type="entry name" value="4FE4S_FER_2"/>
    <property type="match status" value="2"/>
</dbReference>
<evidence type="ECO:0000313" key="5">
    <source>
        <dbReference type="EMBL" id="BCK84603.1"/>
    </source>
</evidence>
<feature type="domain" description="4Fe-4S ferredoxin-type" evidence="4">
    <location>
        <begin position="4"/>
        <end position="33"/>
    </location>
</feature>
<dbReference type="EMBL" id="AP023420">
    <property type="protein sequence ID" value="BCK84603.1"/>
    <property type="molecule type" value="Genomic_DNA"/>
</dbReference>
<evidence type="ECO:0000256" key="3">
    <source>
        <dbReference type="ARBA" id="ARBA00023014"/>
    </source>
</evidence>
<dbReference type="InterPro" id="IPR017896">
    <property type="entry name" value="4Fe4S_Fe-S-bd"/>
</dbReference>
<sequence>MVMNLVKIDFDRCKECGYCIKFCPKGVLSKGTKVNKKGYYPPVVGEGCIACGTCARVCPDTAISVYKDE</sequence>
<organism evidence="5 6">
    <name type="scientific">Pusillibacter faecalis</name>
    <dbReference type="NCBI Taxonomy" id="2714358"/>
    <lineage>
        <taxon>Bacteria</taxon>
        <taxon>Bacillati</taxon>
        <taxon>Bacillota</taxon>
        <taxon>Clostridia</taxon>
        <taxon>Eubacteriales</taxon>
        <taxon>Oscillospiraceae</taxon>
        <taxon>Pusillibacter</taxon>
    </lineage>
</organism>
<evidence type="ECO:0000259" key="4">
    <source>
        <dbReference type="PROSITE" id="PS51379"/>
    </source>
</evidence>
<dbReference type="Proteomes" id="UP000679848">
    <property type="component" value="Chromosome"/>
</dbReference>
<dbReference type="Pfam" id="PF12838">
    <property type="entry name" value="Fer4_7"/>
    <property type="match status" value="1"/>
</dbReference>
<name>A0A810QJL2_9FIRM</name>
<dbReference type="PROSITE" id="PS00198">
    <property type="entry name" value="4FE4S_FER_1"/>
    <property type="match status" value="2"/>
</dbReference>
<dbReference type="SUPFAM" id="SSF54862">
    <property type="entry name" value="4Fe-4S ferredoxins"/>
    <property type="match status" value="1"/>
</dbReference>
<reference evidence="5" key="1">
    <citation type="submission" date="2020-09" db="EMBL/GenBank/DDBJ databases">
        <title>New species isolated from human feces.</title>
        <authorList>
            <person name="Kitahara M."/>
            <person name="Shigeno Y."/>
            <person name="Shime M."/>
            <person name="Matsumoto Y."/>
            <person name="Nakamura S."/>
            <person name="Motooka D."/>
            <person name="Fukuoka S."/>
            <person name="Nishikawa H."/>
            <person name="Benno Y."/>
        </authorList>
    </citation>
    <scope>NUCLEOTIDE SEQUENCE</scope>
    <source>
        <strain evidence="5">MM59</strain>
    </source>
</reference>
<keyword evidence="1" id="KW-0479">Metal-binding</keyword>